<dbReference type="AlphaFoldDB" id="A0A380TH36"/>
<evidence type="ECO:0000256" key="1">
    <source>
        <dbReference type="SAM" id="MobiDB-lite"/>
    </source>
</evidence>
<dbReference type="SUPFAM" id="SSF52540">
    <property type="entry name" value="P-loop containing nucleoside triphosphate hydrolases"/>
    <property type="match status" value="1"/>
</dbReference>
<evidence type="ECO:0000313" key="2">
    <source>
        <dbReference type="EMBL" id="SUS07327.1"/>
    </source>
</evidence>
<sequence>MPYRLPELLERPEGAPAFIAEGEKDCDRMAALGLAATCNAGGAGKWRDEVSGCLHGAIVCILHNDDAGRHHARKVAESMYAIAAEVRIAELPGLAHEGDVSDWLATGGTVERTPTLCMAAPLWRPDQPQHDRLFVPQDIEDLDQGEIPPRARLLSTVLCRWFVTVLAASGGAGKTTLILAWALSLAVGRAIAGDHVHRRARVLVLTFEDDVDEYRRRLHTLPACTTASRSSGTAGATSCRWRASASRWRRRPRTARSSRPTPRSGSSL</sequence>
<reference evidence="2" key="1">
    <citation type="submission" date="2018-07" db="EMBL/GenBank/DDBJ databases">
        <authorList>
            <person name="Quirk P.G."/>
            <person name="Krulwich T.A."/>
        </authorList>
    </citation>
    <scope>NUCLEOTIDE SEQUENCE</scope>
</reference>
<feature type="compositionally biased region" description="Low complexity" evidence="1">
    <location>
        <begin position="226"/>
        <end position="246"/>
    </location>
</feature>
<dbReference type="InterPro" id="IPR034154">
    <property type="entry name" value="TOPRIM_DnaG/twinkle"/>
</dbReference>
<feature type="compositionally biased region" description="Low complexity" evidence="1">
    <location>
        <begin position="257"/>
        <end position="268"/>
    </location>
</feature>
<dbReference type="Gene3D" id="3.40.1360.10">
    <property type="match status" value="1"/>
</dbReference>
<name>A0A380TH36_9ZZZZ</name>
<dbReference type="EMBL" id="UIDG01000349">
    <property type="protein sequence ID" value="SUS07327.1"/>
    <property type="molecule type" value="Genomic_DNA"/>
</dbReference>
<proteinExistence type="predicted"/>
<dbReference type="InterPro" id="IPR027417">
    <property type="entry name" value="P-loop_NTPase"/>
</dbReference>
<dbReference type="Gene3D" id="3.40.50.300">
    <property type="entry name" value="P-loop containing nucleotide triphosphate hydrolases"/>
    <property type="match status" value="1"/>
</dbReference>
<dbReference type="Pfam" id="PF13481">
    <property type="entry name" value="AAA_25"/>
    <property type="match status" value="1"/>
</dbReference>
<dbReference type="CDD" id="cd01029">
    <property type="entry name" value="TOPRIM_primases"/>
    <property type="match status" value="1"/>
</dbReference>
<evidence type="ECO:0008006" key="3">
    <source>
        <dbReference type="Google" id="ProtNLM"/>
    </source>
</evidence>
<organism evidence="2">
    <name type="scientific">metagenome</name>
    <dbReference type="NCBI Taxonomy" id="256318"/>
    <lineage>
        <taxon>unclassified sequences</taxon>
        <taxon>metagenomes</taxon>
    </lineage>
</organism>
<feature type="compositionally biased region" description="Basic residues" evidence="1">
    <location>
        <begin position="247"/>
        <end position="256"/>
    </location>
</feature>
<gene>
    <name evidence="2" type="ORF">DF3PB_4120006</name>
</gene>
<accession>A0A380TH36</accession>
<feature type="region of interest" description="Disordered" evidence="1">
    <location>
        <begin position="226"/>
        <end position="268"/>
    </location>
</feature>
<protein>
    <recommendedName>
        <fullName evidence="3">Toprim domain-containing protein</fullName>
    </recommendedName>
</protein>